<sequence>MKEIEEEIKIGYEEEPYKDGFNLKTVFAALFIGFIILPGAIYLGLLTGQSLAGAAEWVTIILFIEITKRSLGKMSRQEIYVIYSIAGGLIAPGVVLGAATLVLHGGFFSQNIWNQFLRQSPQAEAFGLTKLIPNWVVPALGSEALAKRTFFHQDW</sequence>
<feature type="non-terminal residue" evidence="2">
    <location>
        <position position="155"/>
    </location>
</feature>
<organism evidence="2 3">
    <name type="scientific">Candidatus Desantisbacteria bacterium CG_4_10_14_0_8_um_filter_39_17</name>
    <dbReference type="NCBI Taxonomy" id="1974542"/>
    <lineage>
        <taxon>Bacteria</taxon>
        <taxon>Candidatus Desantisiibacteriota</taxon>
    </lineage>
</organism>
<feature type="transmembrane region" description="Helical" evidence="1">
    <location>
        <begin position="51"/>
        <end position="67"/>
    </location>
</feature>
<keyword evidence="1" id="KW-1133">Transmembrane helix</keyword>
<dbReference type="Proteomes" id="UP000234145">
    <property type="component" value="Unassembled WGS sequence"/>
</dbReference>
<dbReference type="EMBL" id="PFMS01000046">
    <property type="protein sequence ID" value="PIZ16464.1"/>
    <property type="molecule type" value="Genomic_DNA"/>
</dbReference>
<dbReference type="AlphaFoldDB" id="A0A2H9PBV4"/>
<feature type="transmembrane region" description="Helical" evidence="1">
    <location>
        <begin position="79"/>
        <end position="103"/>
    </location>
</feature>
<comment type="caution">
    <text evidence="2">The sequence shown here is derived from an EMBL/GenBank/DDBJ whole genome shotgun (WGS) entry which is preliminary data.</text>
</comment>
<name>A0A2H9PBV4_9BACT</name>
<gene>
    <name evidence="2" type="ORF">COY51_02735</name>
</gene>
<evidence type="ECO:0000256" key="1">
    <source>
        <dbReference type="SAM" id="Phobius"/>
    </source>
</evidence>
<protein>
    <submittedName>
        <fullName evidence="2">Peptide transporter</fullName>
    </submittedName>
</protein>
<keyword evidence="1" id="KW-0812">Transmembrane</keyword>
<reference evidence="3" key="1">
    <citation type="submission" date="2017-09" db="EMBL/GenBank/DDBJ databases">
        <title>Depth-based differentiation of microbial function through sediment-hosted aquifers and enrichment of novel symbionts in the deep terrestrial subsurface.</title>
        <authorList>
            <person name="Probst A.J."/>
            <person name="Ladd B."/>
            <person name="Jarett J.K."/>
            <person name="Geller-Mcgrath D.E."/>
            <person name="Sieber C.M.K."/>
            <person name="Emerson J.B."/>
            <person name="Anantharaman K."/>
            <person name="Thomas B.C."/>
            <person name="Malmstrom R."/>
            <person name="Stieglmeier M."/>
            <person name="Klingl A."/>
            <person name="Woyke T."/>
            <person name="Ryan C.M."/>
            <person name="Banfield J.F."/>
        </authorList>
    </citation>
    <scope>NUCLEOTIDE SEQUENCE [LARGE SCALE GENOMIC DNA]</scope>
</reference>
<feature type="transmembrane region" description="Helical" evidence="1">
    <location>
        <begin position="21"/>
        <end position="45"/>
    </location>
</feature>
<evidence type="ECO:0000313" key="3">
    <source>
        <dbReference type="Proteomes" id="UP000234145"/>
    </source>
</evidence>
<accession>A0A2H9PBV4</accession>
<keyword evidence="1" id="KW-0472">Membrane</keyword>
<proteinExistence type="predicted"/>
<evidence type="ECO:0000313" key="2">
    <source>
        <dbReference type="EMBL" id="PIZ16464.1"/>
    </source>
</evidence>